<reference evidence="1 2" key="1">
    <citation type="submission" date="2020-08" db="EMBL/GenBank/DDBJ databases">
        <title>Sequencing the genomes of 1000 actinobacteria strains.</title>
        <authorList>
            <person name="Klenk H.-P."/>
        </authorList>
    </citation>
    <scope>NUCLEOTIDE SEQUENCE [LARGE SCALE GENOMIC DNA]</scope>
    <source>
        <strain evidence="1 2">DSM 44230</strain>
    </source>
</reference>
<dbReference type="Proteomes" id="UP000533598">
    <property type="component" value="Unassembled WGS sequence"/>
</dbReference>
<proteinExistence type="predicted"/>
<dbReference type="AlphaFoldDB" id="A0A7W7CJJ5"/>
<protein>
    <recommendedName>
        <fullName evidence="3">DUF3515 domain-containing protein</fullName>
    </recommendedName>
</protein>
<evidence type="ECO:0008006" key="3">
    <source>
        <dbReference type="Google" id="ProtNLM"/>
    </source>
</evidence>
<organism evidence="1 2">
    <name type="scientific">Crossiella cryophila</name>
    <dbReference type="NCBI Taxonomy" id="43355"/>
    <lineage>
        <taxon>Bacteria</taxon>
        <taxon>Bacillati</taxon>
        <taxon>Actinomycetota</taxon>
        <taxon>Actinomycetes</taxon>
        <taxon>Pseudonocardiales</taxon>
        <taxon>Pseudonocardiaceae</taxon>
        <taxon>Crossiella</taxon>
    </lineage>
</organism>
<dbReference type="EMBL" id="JACHMH010000001">
    <property type="protein sequence ID" value="MBB4682127.1"/>
    <property type="molecule type" value="Genomic_DNA"/>
</dbReference>
<evidence type="ECO:0000313" key="2">
    <source>
        <dbReference type="Proteomes" id="UP000533598"/>
    </source>
</evidence>
<sequence>MAPNDRSIPRPLLIALIALPLLLVAGVGTLGLLYGSGSSGAAPTSSTPAPIRTGPVALPPIPAEQSTSPACGRLIQALPKELTSSGEQIGRREIVAPAPEGTMVWGNEKRDPVILRCGLGRPDELKPDSRLADISGVQWLELPGQGASSWVAVDREIYVVLTVPSASGTGPLQGVSESIRATLPQQKVDTGTAPK</sequence>
<comment type="caution">
    <text evidence="1">The sequence shown here is derived from an EMBL/GenBank/DDBJ whole genome shotgun (WGS) entry which is preliminary data.</text>
</comment>
<accession>A0A7W7CJJ5</accession>
<gene>
    <name evidence="1" type="ORF">HNR67_008245</name>
</gene>
<dbReference type="RefSeq" id="WP_312989295.1">
    <property type="nucleotide sequence ID" value="NZ_BAAAUI010000067.1"/>
</dbReference>
<evidence type="ECO:0000313" key="1">
    <source>
        <dbReference type="EMBL" id="MBB4682127.1"/>
    </source>
</evidence>
<keyword evidence="2" id="KW-1185">Reference proteome</keyword>
<dbReference type="Pfam" id="PF12028">
    <property type="entry name" value="DUF3515"/>
    <property type="match status" value="1"/>
</dbReference>
<dbReference type="InterPro" id="IPR021903">
    <property type="entry name" value="DUF3515"/>
</dbReference>
<name>A0A7W7CJJ5_9PSEU</name>